<feature type="region of interest" description="Disordered" evidence="1">
    <location>
        <begin position="102"/>
        <end position="130"/>
    </location>
</feature>
<organism evidence="3 4">
    <name type="scientific">Actinomadura namibiensis</name>
    <dbReference type="NCBI Taxonomy" id="182080"/>
    <lineage>
        <taxon>Bacteria</taxon>
        <taxon>Bacillati</taxon>
        <taxon>Actinomycetota</taxon>
        <taxon>Actinomycetes</taxon>
        <taxon>Streptosporangiales</taxon>
        <taxon>Thermomonosporaceae</taxon>
        <taxon>Actinomadura</taxon>
    </lineage>
</organism>
<feature type="signal peptide" evidence="2">
    <location>
        <begin position="1"/>
        <end position="25"/>
    </location>
</feature>
<accession>A0A7W3LM16</accession>
<comment type="caution">
    <text evidence="3">The sequence shown here is derived from an EMBL/GenBank/DDBJ whole genome shotgun (WGS) entry which is preliminary data.</text>
</comment>
<evidence type="ECO:0000256" key="1">
    <source>
        <dbReference type="SAM" id="MobiDB-lite"/>
    </source>
</evidence>
<keyword evidence="2" id="KW-0732">Signal</keyword>
<evidence type="ECO:0000256" key="2">
    <source>
        <dbReference type="SAM" id="SignalP"/>
    </source>
</evidence>
<feature type="chain" id="PRO_5031356110" evidence="2">
    <location>
        <begin position="26"/>
        <end position="238"/>
    </location>
</feature>
<dbReference type="EMBL" id="JACJIA010000002">
    <property type="protein sequence ID" value="MBA8950507.1"/>
    <property type="molecule type" value="Genomic_DNA"/>
</dbReference>
<proteinExistence type="predicted"/>
<name>A0A7W3LM16_ACTNM</name>
<dbReference type="AlphaFoldDB" id="A0A7W3LM16"/>
<gene>
    <name evidence="3" type="ORF">HNR61_002120</name>
</gene>
<reference evidence="3 4" key="1">
    <citation type="submission" date="2020-08" db="EMBL/GenBank/DDBJ databases">
        <title>Genomic Encyclopedia of Type Strains, Phase IV (KMG-IV): sequencing the most valuable type-strain genomes for metagenomic binning, comparative biology and taxonomic classification.</title>
        <authorList>
            <person name="Goeker M."/>
        </authorList>
    </citation>
    <scope>NUCLEOTIDE SEQUENCE [LARGE SCALE GENOMIC DNA]</scope>
    <source>
        <strain evidence="3 4">DSM 44197</strain>
    </source>
</reference>
<dbReference type="RefSeq" id="WP_182842912.1">
    <property type="nucleotide sequence ID" value="NZ_BAAALP010000002.1"/>
</dbReference>
<protein>
    <submittedName>
        <fullName evidence="3">Uncharacterized protein</fullName>
    </submittedName>
</protein>
<keyword evidence="4" id="KW-1185">Reference proteome</keyword>
<evidence type="ECO:0000313" key="3">
    <source>
        <dbReference type="EMBL" id="MBA8950507.1"/>
    </source>
</evidence>
<feature type="compositionally biased region" description="Polar residues" evidence="1">
    <location>
        <begin position="112"/>
        <end position="130"/>
    </location>
</feature>
<dbReference type="Proteomes" id="UP000572680">
    <property type="component" value="Unassembled WGS sequence"/>
</dbReference>
<evidence type="ECO:0000313" key="4">
    <source>
        <dbReference type="Proteomes" id="UP000572680"/>
    </source>
</evidence>
<sequence>MRHTLPALTLAAVALTSAVAVPAEAAARRAPGVKIAPGTVVLQAKSSTWVTVTVTAPGMGPGSWINFDLRGPKGDWVGDAVIEDPDGDGVFVGRGKFDRSAEPGGWRAETSVYDTNEGSTKPGPSTTFSVKRSTRLSANAGPEPVRKGRTLTVAGRLTRLDPYGWNGDYVGYGKQRVSVYFRKRGTGRWVYAGAATTASNGSYKRTFKAKYDGTWRAGYWGSSMFFKSVSGDDYVDVR</sequence>